<evidence type="ECO:0000313" key="3">
    <source>
        <dbReference type="Proteomes" id="UP000185494"/>
    </source>
</evidence>
<dbReference type="EMBL" id="CP015583">
    <property type="protein sequence ID" value="APT58347.1"/>
    <property type="molecule type" value="Genomic_DNA"/>
</dbReference>
<organism evidence="1 3">
    <name type="scientific">Roseomonas gilardii</name>
    <dbReference type="NCBI Taxonomy" id="257708"/>
    <lineage>
        <taxon>Bacteria</taxon>
        <taxon>Pseudomonadati</taxon>
        <taxon>Pseudomonadota</taxon>
        <taxon>Alphaproteobacteria</taxon>
        <taxon>Acetobacterales</taxon>
        <taxon>Roseomonadaceae</taxon>
        <taxon>Roseomonas</taxon>
    </lineage>
</organism>
<accession>A0A1L7AHT7</accession>
<dbReference type="STRING" id="257708.RGI145_15745"/>
<dbReference type="Proteomes" id="UP000185494">
    <property type="component" value="Chromosome 1"/>
</dbReference>
<dbReference type="RefSeq" id="WP_075799114.1">
    <property type="nucleotide sequence ID" value="NZ_CP015583.1"/>
</dbReference>
<dbReference type="AlphaFoldDB" id="A0A1L7AHT7"/>
<evidence type="ECO:0000313" key="2">
    <source>
        <dbReference type="EMBL" id="MDT8330791.1"/>
    </source>
</evidence>
<evidence type="ECO:0000313" key="1">
    <source>
        <dbReference type="EMBL" id="APT58347.1"/>
    </source>
</evidence>
<dbReference type="KEGG" id="rgi:RGI145_15745"/>
<name>A0A1L7AHT7_9PROT</name>
<protein>
    <submittedName>
        <fullName evidence="1">Uncharacterized protein</fullName>
    </submittedName>
</protein>
<reference evidence="2 4" key="2">
    <citation type="journal article" date="2019" name="Microb. Pathog.">
        <title>Comparison of VITEK 2, MALDI-TOF MS, 16S rRNA gene sequencing, and whole-genome sequencing for identification of Roseomonas mucosa.</title>
        <authorList>
            <person name="Rudolph W.W."/>
            <person name="Gunzer F."/>
            <person name="Trauth M."/>
            <person name="Bunk B."/>
            <person name="Bigge R."/>
            <person name="Schrottner P."/>
        </authorList>
    </citation>
    <scope>NUCLEOTIDE SEQUENCE [LARGE SCALE GENOMIC DNA]</scope>
    <source>
        <strain evidence="2 4">DSM 103800</strain>
    </source>
</reference>
<gene>
    <name evidence="1" type="ORF">RGI145_15745</name>
    <name evidence="2" type="ORF">RQ831_06980</name>
</gene>
<evidence type="ECO:0000313" key="4">
    <source>
        <dbReference type="Proteomes" id="UP001258945"/>
    </source>
</evidence>
<keyword evidence="4" id="KW-1185">Reference proteome</keyword>
<proteinExistence type="predicted"/>
<sequence>MTATDNLRVLRQNLRQARAHVAASVMGRANLHANQGRLGRVQRLMLSVNRTLWPRQGEAGTSAERDGLRH</sequence>
<reference evidence="1 3" key="1">
    <citation type="submission" date="2016-05" db="EMBL/GenBank/DDBJ databases">
        <title>Complete Genome and Methylome Analysis of Psychrotrophic Bacterial Isolates from Antarctic Lake Untersee.</title>
        <authorList>
            <person name="Fomenkov A."/>
            <person name="Akimov V.N."/>
            <person name="Vasilyeva L.V."/>
            <person name="Andersen D."/>
            <person name="Vincze T."/>
            <person name="Roberts R.J."/>
        </authorList>
    </citation>
    <scope>NUCLEOTIDE SEQUENCE [LARGE SCALE GENOMIC DNA]</scope>
    <source>
        <strain evidence="1 3">U14-5</strain>
    </source>
</reference>
<dbReference type="EMBL" id="JAVVDO010000008">
    <property type="protein sequence ID" value="MDT8330791.1"/>
    <property type="molecule type" value="Genomic_DNA"/>
</dbReference>
<reference evidence="2" key="3">
    <citation type="submission" date="2023-09" db="EMBL/GenBank/DDBJ databases">
        <authorList>
            <person name="Schober I."/>
            <person name="Bunk B."/>
        </authorList>
    </citation>
    <scope>NUCLEOTIDE SEQUENCE</scope>
    <source>
        <strain evidence="2">DSM 103800</strain>
    </source>
</reference>
<dbReference type="Proteomes" id="UP001258945">
    <property type="component" value="Unassembled WGS sequence"/>
</dbReference>